<dbReference type="RefSeq" id="WP_290267809.1">
    <property type="nucleotide sequence ID" value="NZ_JAUFQQ010000005.1"/>
</dbReference>
<dbReference type="EMBL" id="JBHMEX010000052">
    <property type="protein sequence ID" value="MFB9065474.1"/>
    <property type="molecule type" value="Genomic_DNA"/>
</dbReference>
<dbReference type="InterPro" id="IPR036116">
    <property type="entry name" value="FN3_sf"/>
</dbReference>
<dbReference type="Gene3D" id="2.60.40.10">
    <property type="entry name" value="Immunoglobulins"/>
    <property type="match status" value="2"/>
</dbReference>
<sequence>MKNLIYLSIISILFISCGGGGEDDPVTPGVVNVAPTVPALTSPADNKLCVDNTVSFKWDKATDANNDAITYQIQISKDNTFAKIDKNFEGADNNTSLVLDKNTAYYWRIKAFDNKGLASAYSTVYKFYTAGDAVVNHLPFAPSLLHPTLNSTLSTATASLKWDATDVDATDILTYDVYFGTTNPPTKKIAENIAAKVLDVTLEPTKEYFWRVIVKDNKGGETVGQVWKFKSN</sequence>
<gene>
    <name evidence="2" type="ORF">ACFFUQ_15745</name>
</gene>
<dbReference type="InterPro" id="IPR013783">
    <property type="entry name" value="Ig-like_fold"/>
</dbReference>
<protein>
    <submittedName>
        <fullName evidence="2">SusE domain-containing protein</fullName>
    </submittedName>
</protein>
<evidence type="ECO:0000313" key="3">
    <source>
        <dbReference type="Proteomes" id="UP001589589"/>
    </source>
</evidence>
<evidence type="ECO:0000259" key="1">
    <source>
        <dbReference type="PROSITE" id="PS50853"/>
    </source>
</evidence>
<organism evidence="2 3">
    <name type="scientific">Flavobacterium branchiarum</name>
    <dbReference type="NCBI Taxonomy" id="1114870"/>
    <lineage>
        <taxon>Bacteria</taxon>
        <taxon>Pseudomonadati</taxon>
        <taxon>Bacteroidota</taxon>
        <taxon>Flavobacteriia</taxon>
        <taxon>Flavobacteriales</taxon>
        <taxon>Flavobacteriaceae</taxon>
        <taxon>Flavobacterium</taxon>
    </lineage>
</organism>
<comment type="caution">
    <text evidence="2">The sequence shown here is derived from an EMBL/GenBank/DDBJ whole genome shotgun (WGS) entry which is preliminary data.</text>
</comment>
<evidence type="ECO:0000313" key="2">
    <source>
        <dbReference type="EMBL" id="MFB9065474.1"/>
    </source>
</evidence>
<keyword evidence="3" id="KW-1185">Reference proteome</keyword>
<accession>A0ABV5FPJ0</accession>
<proteinExistence type="predicted"/>
<dbReference type="PROSITE" id="PS50853">
    <property type="entry name" value="FN3"/>
    <property type="match status" value="1"/>
</dbReference>
<reference evidence="2 3" key="1">
    <citation type="submission" date="2024-09" db="EMBL/GenBank/DDBJ databases">
        <authorList>
            <person name="Sun Q."/>
            <person name="Mori K."/>
        </authorList>
    </citation>
    <scope>NUCLEOTIDE SEQUENCE [LARGE SCALE GENOMIC DNA]</scope>
    <source>
        <strain evidence="2 3">CECT 7908</strain>
    </source>
</reference>
<name>A0ABV5FPJ0_9FLAO</name>
<feature type="domain" description="Fibronectin type-III" evidence="1">
    <location>
        <begin position="34"/>
        <end position="132"/>
    </location>
</feature>
<dbReference type="SUPFAM" id="SSF49265">
    <property type="entry name" value="Fibronectin type III"/>
    <property type="match status" value="1"/>
</dbReference>
<dbReference type="InterPro" id="IPR003961">
    <property type="entry name" value="FN3_dom"/>
</dbReference>
<dbReference type="Proteomes" id="UP001589589">
    <property type="component" value="Unassembled WGS sequence"/>
</dbReference>
<dbReference type="PROSITE" id="PS51257">
    <property type="entry name" value="PROKAR_LIPOPROTEIN"/>
    <property type="match status" value="1"/>
</dbReference>